<accession>A0AAN6SX20</accession>
<evidence type="ECO:0000313" key="2">
    <source>
        <dbReference type="EMBL" id="KAK4095984.1"/>
    </source>
</evidence>
<dbReference type="EMBL" id="MU863752">
    <property type="protein sequence ID" value="KAK4095984.1"/>
    <property type="molecule type" value="Genomic_DNA"/>
</dbReference>
<dbReference type="AlphaFoldDB" id="A0AAN6SX20"/>
<protein>
    <submittedName>
        <fullName evidence="2">Uncharacterized protein</fullName>
    </submittedName>
</protein>
<reference evidence="2" key="2">
    <citation type="submission" date="2023-05" db="EMBL/GenBank/DDBJ databases">
        <authorList>
            <consortium name="Lawrence Berkeley National Laboratory"/>
            <person name="Steindorff A."/>
            <person name="Hensen N."/>
            <person name="Bonometti L."/>
            <person name="Westerberg I."/>
            <person name="Brannstrom I.O."/>
            <person name="Guillou S."/>
            <person name="Cros-Aarteil S."/>
            <person name="Calhoun S."/>
            <person name="Haridas S."/>
            <person name="Kuo A."/>
            <person name="Mondo S."/>
            <person name="Pangilinan J."/>
            <person name="Riley R."/>
            <person name="Labutti K."/>
            <person name="Andreopoulos B."/>
            <person name="Lipzen A."/>
            <person name="Chen C."/>
            <person name="Yanf M."/>
            <person name="Daum C."/>
            <person name="Ng V."/>
            <person name="Clum A."/>
            <person name="Ohm R."/>
            <person name="Martin F."/>
            <person name="Silar P."/>
            <person name="Natvig D."/>
            <person name="Lalanne C."/>
            <person name="Gautier V."/>
            <person name="Ament-Velasquez S.L."/>
            <person name="Kruys A."/>
            <person name="Hutchinson M.I."/>
            <person name="Powell A.J."/>
            <person name="Barry K."/>
            <person name="Miller A.N."/>
            <person name="Grigoriev I.V."/>
            <person name="Debuchy R."/>
            <person name="Gladieux P."/>
            <person name="Thoren M.H."/>
            <person name="Johannesson H."/>
        </authorList>
    </citation>
    <scope>NUCLEOTIDE SEQUENCE</scope>
    <source>
        <strain evidence="2">CBS 757.83</strain>
    </source>
</reference>
<feature type="region of interest" description="Disordered" evidence="1">
    <location>
        <begin position="114"/>
        <end position="160"/>
    </location>
</feature>
<proteinExistence type="predicted"/>
<evidence type="ECO:0000256" key="1">
    <source>
        <dbReference type="SAM" id="MobiDB-lite"/>
    </source>
</evidence>
<feature type="compositionally biased region" description="Basic and acidic residues" evidence="1">
    <location>
        <begin position="1"/>
        <end position="16"/>
    </location>
</feature>
<dbReference type="Proteomes" id="UP001305647">
    <property type="component" value="Unassembled WGS sequence"/>
</dbReference>
<reference evidence="2" key="1">
    <citation type="journal article" date="2023" name="Mol. Phylogenet. Evol.">
        <title>Genome-scale phylogeny and comparative genomics of the fungal order Sordariales.</title>
        <authorList>
            <person name="Hensen N."/>
            <person name="Bonometti L."/>
            <person name="Westerberg I."/>
            <person name="Brannstrom I.O."/>
            <person name="Guillou S."/>
            <person name="Cros-Aarteil S."/>
            <person name="Calhoun S."/>
            <person name="Haridas S."/>
            <person name="Kuo A."/>
            <person name="Mondo S."/>
            <person name="Pangilinan J."/>
            <person name="Riley R."/>
            <person name="LaButti K."/>
            <person name="Andreopoulos B."/>
            <person name="Lipzen A."/>
            <person name="Chen C."/>
            <person name="Yan M."/>
            <person name="Daum C."/>
            <person name="Ng V."/>
            <person name="Clum A."/>
            <person name="Steindorff A."/>
            <person name="Ohm R.A."/>
            <person name="Martin F."/>
            <person name="Silar P."/>
            <person name="Natvig D.O."/>
            <person name="Lalanne C."/>
            <person name="Gautier V."/>
            <person name="Ament-Velasquez S.L."/>
            <person name="Kruys A."/>
            <person name="Hutchinson M.I."/>
            <person name="Powell A.J."/>
            <person name="Barry K."/>
            <person name="Miller A.N."/>
            <person name="Grigoriev I.V."/>
            <person name="Debuchy R."/>
            <person name="Gladieux P."/>
            <person name="Hiltunen Thoren M."/>
            <person name="Johannesson H."/>
        </authorList>
    </citation>
    <scope>NUCLEOTIDE SEQUENCE</scope>
    <source>
        <strain evidence="2">CBS 757.83</strain>
    </source>
</reference>
<gene>
    <name evidence="2" type="ORF">N658DRAFT_66348</name>
</gene>
<evidence type="ECO:0000313" key="3">
    <source>
        <dbReference type="Proteomes" id="UP001305647"/>
    </source>
</evidence>
<name>A0AAN6SX20_9PEZI</name>
<keyword evidence="3" id="KW-1185">Reference proteome</keyword>
<comment type="caution">
    <text evidence="2">The sequence shown here is derived from an EMBL/GenBank/DDBJ whole genome shotgun (WGS) entry which is preliminary data.</text>
</comment>
<feature type="compositionally biased region" description="Low complexity" evidence="1">
    <location>
        <begin position="18"/>
        <end position="27"/>
    </location>
</feature>
<feature type="region of interest" description="Disordered" evidence="1">
    <location>
        <begin position="1"/>
        <end position="59"/>
    </location>
</feature>
<organism evidence="2 3">
    <name type="scientific">Parathielavia hyrcaniae</name>
    <dbReference type="NCBI Taxonomy" id="113614"/>
    <lineage>
        <taxon>Eukaryota</taxon>
        <taxon>Fungi</taxon>
        <taxon>Dikarya</taxon>
        <taxon>Ascomycota</taxon>
        <taxon>Pezizomycotina</taxon>
        <taxon>Sordariomycetes</taxon>
        <taxon>Sordariomycetidae</taxon>
        <taxon>Sordariales</taxon>
        <taxon>Chaetomiaceae</taxon>
        <taxon>Parathielavia</taxon>
    </lineage>
</organism>
<feature type="compositionally biased region" description="Basic and acidic residues" evidence="1">
    <location>
        <begin position="127"/>
        <end position="146"/>
    </location>
</feature>
<sequence length="179" mass="20117">MKGRGEKIRTSPERRLLSSRSSSFLCASRHDVVSSSWSRPAARMQDSPHPTPTHFDAPHRNCDSLPPQPHHLVPIETNHLFSPQRINGTPLLPQNLRLWTQTQINRVRAPAGTRLLPAPTMPDCTPDDTKLDDALHQSSQREREVAETSPQTTVDDPDSELGEPVFFLIATFPQDDDFD</sequence>